<reference evidence="1 2" key="1">
    <citation type="submission" date="2023-03" db="EMBL/GenBank/DDBJ databases">
        <title>Bacillus Genome Sequencing.</title>
        <authorList>
            <person name="Dunlap C."/>
        </authorList>
    </citation>
    <scope>NUCLEOTIDE SEQUENCE [LARGE SCALE GENOMIC DNA]</scope>
    <source>
        <strain evidence="1 2">NRS-1717</strain>
    </source>
</reference>
<dbReference type="EMBL" id="JARTFS010000012">
    <property type="protein sequence ID" value="MED4402703.1"/>
    <property type="molecule type" value="Genomic_DNA"/>
</dbReference>
<sequence>MKLENETIESLLKIDFLSHSKNLNIDFELISNLNLASTSINGLKWENICLERIGDVTSYLSKNYRELYNKNWNNLAIEIRKNIVPTINEKLEFLIKEGQLLENMKDQILFDVMNIALFQSYSSMCKSEFYECLYKIYMSGYIPCGWNGKYPKGNIKVI</sequence>
<name>A0ABU6P135_9BACI</name>
<evidence type="ECO:0000313" key="2">
    <source>
        <dbReference type="Proteomes" id="UP001342826"/>
    </source>
</evidence>
<evidence type="ECO:0000313" key="1">
    <source>
        <dbReference type="EMBL" id="MED4402703.1"/>
    </source>
</evidence>
<accession>A0ABU6P135</accession>
<organism evidence="1 2">
    <name type="scientific">Metabacillus fastidiosus</name>
    <dbReference type="NCBI Taxonomy" id="1458"/>
    <lineage>
        <taxon>Bacteria</taxon>
        <taxon>Bacillati</taxon>
        <taxon>Bacillota</taxon>
        <taxon>Bacilli</taxon>
        <taxon>Bacillales</taxon>
        <taxon>Bacillaceae</taxon>
        <taxon>Metabacillus</taxon>
    </lineage>
</organism>
<dbReference type="Proteomes" id="UP001342826">
    <property type="component" value="Unassembled WGS sequence"/>
</dbReference>
<dbReference type="RefSeq" id="WP_328015507.1">
    <property type="nucleotide sequence ID" value="NZ_JARTFS010000012.1"/>
</dbReference>
<keyword evidence="2" id="KW-1185">Reference proteome</keyword>
<proteinExistence type="predicted"/>
<protein>
    <submittedName>
        <fullName evidence="1">Uncharacterized protein</fullName>
    </submittedName>
</protein>
<comment type="caution">
    <text evidence="1">The sequence shown here is derived from an EMBL/GenBank/DDBJ whole genome shotgun (WGS) entry which is preliminary data.</text>
</comment>
<gene>
    <name evidence="1" type="ORF">P9271_15400</name>
</gene>